<feature type="region of interest" description="Disordered" evidence="1">
    <location>
        <begin position="27"/>
        <end position="59"/>
    </location>
</feature>
<dbReference type="Proteomes" id="UP000009138">
    <property type="component" value="Unassembled WGS sequence"/>
</dbReference>
<dbReference type="GeneID" id="93607010"/>
<evidence type="ECO:0000313" key="2">
    <source>
        <dbReference type="EMBL" id="EIE75334.1"/>
    </source>
</evidence>
<accession>I1BGK4</accession>
<dbReference type="RefSeq" id="XP_067510730.1">
    <property type="nucleotide sequence ID" value="XM_067654629.1"/>
</dbReference>
<dbReference type="eggNOG" id="ENOG502R0ND">
    <property type="taxonomic scope" value="Eukaryota"/>
</dbReference>
<sequence>MTHCHIPYLSEDERLFLNSTATCSQARRMSNAEQNRASIEENRRQHHQNYSIENNEPSPKAKELEMLIFEQPQRTLRLSLTPRCAA</sequence>
<protein>
    <submittedName>
        <fullName evidence="2">Uncharacterized protein</fullName>
    </submittedName>
</protein>
<feature type="compositionally biased region" description="Polar residues" evidence="1">
    <location>
        <begin position="27"/>
        <end position="37"/>
    </location>
</feature>
<dbReference type="VEuPathDB" id="FungiDB:RO3G_00038"/>
<keyword evidence="3" id="KW-1185">Reference proteome</keyword>
<proteinExistence type="predicted"/>
<dbReference type="InParanoid" id="I1BGK4"/>
<name>I1BGK4_RHIO9</name>
<evidence type="ECO:0000256" key="1">
    <source>
        <dbReference type="SAM" id="MobiDB-lite"/>
    </source>
</evidence>
<dbReference type="AlphaFoldDB" id="I1BGK4"/>
<dbReference type="EMBL" id="CH476732">
    <property type="protein sequence ID" value="EIE75334.1"/>
    <property type="molecule type" value="Genomic_DNA"/>
</dbReference>
<dbReference type="OMA" id="KEVHIPY"/>
<reference evidence="2 3" key="1">
    <citation type="journal article" date="2009" name="PLoS Genet.">
        <title>Genomic analysis of the basal lineage fungus Rhizopus oryzae reveals a whole-genome duplication.</title>
        <authorList>
            <person name="Ma L.-J."/>
            <person name="Ibrahim A.S."/>
            <person name="Skory C."/>
            <person name="Grabherr M.G."/>
            <person name="Burger G."/>
            <person name="Butler M."/>
            <person name="Elias M."/>
            <person name="Idnurm A."/>
            <person name="Lang B.F."/>
            <person name="Sone T."/>
            <person name="Abe A."/>
            <person name="Calvo S.E."/>
            <person name="Corrochano L.M."/>
            <person name="Engels R."/>
            <person name="Fu J."/>
            <person name="Hansberg W."/>
            <person name="Kim J.-M."/>
            <person name="Kodira C.D."/>
            <person name="Koehrsen M.J."/>
            <person name="Liu B."/>
            <person name="Miranda-Saavedra D."/>
            <person name="O'Leary S."/>
            <person name="Ortiz-Castellanos L."/>
            <person name="Poulter R."/>
            <person name="Rodriguez-Romero J."/>
            <person name="Ruiz-Herrera J."/>
            <person name="Shen Y.-Q."/>
            <person name="Zeng Q."/>
            <person name="Galagan J."/>
            <person name="Birren B.W."/>
            <person name="Cuomo C.A."/>
            <person name="Wickes B.L."/>
        </authorList>
    </citation>
    <scope>NUCLEOTIDE SEQUENCE [LARGE SCALE GENOMIC DNA]</scope>
    <source>
        <strain evidence="3">RA 99-880 / ATCC MYA-4621 / FGSC 9543 / NRRL 43880</strain>
    </source>
</reference>
<evidence type="ECO:0000313" key="3">
    <source>
        <dbReference type="Proteomes" id="UP000009138"/>
    </source>
</evidence>
<dbReference type="OrthoDB" id="2277550at2759"/>
<gene>
    <name evidence="2" type="ORF">RO3G_00038</name>
</gene>
<organism evidence="2 3">
    <name type="scientific">Rhizopus delemar (strain RA 99-880 / ATCC MYA-4621 / FGSC 9543 / NRRL 43880)</name>
    <name type="common">Mucormycosis agent</name>
    <name type="synonym">Rhizopus arrhizus var. delemar</name>
    <dbReference type="NCBI Taxonomy" id="246409"/>
    <lineage>
        <taxon>Eukaryota</taxon>
        <taxon>Fungi</taxon>
        <taxon>Fungi incertae sedis</taxon>
        <taxon>Mucoromycota</taxon>
        <taxon>Mucoromycotina</taxon>
        <taxon>Mucoromycetes</taxon>
        <taxon>Mucorales</taxon>
        <taxon>Mucorineae</taxon>
        <taxon>Rhizopodaceae</taxon>
        <taxon>Rhizopus</taxon>
    </lineage>
</organism>
<feature type="compositionally biased region" description="Polar residues" evidence="1">
    <location>
        <begin position="48"/>
        <end position="57"/>
    </location>
</feature>